<dbReference type="InterPro" id="IPR012338">
    <property type="entry name" value="Beta-lactam/transpept-like"/>
</dbReference>
<evidence type="ECO:0000313" key="3">
    <source>
        <dbReference type="EMBL" id="MFC5720784.1"/>
    </source>
</evidence>
<dbReference type="RefSeq" id="WP_390315969.1">
    <property type="nucleotide sequence ID" value="NZ_JBHSPB010000006.1"/>
</dbReference>
<dbReference type="PANTHER" id="PTHR46825">
    <property type="entry name" value="D-ALANYL-D-ALANINE-CARBOXYPEPTIDASE/ENDOPEPTIDASE AMPH"/>
    <property type="match status" value="1"/>
</dbReference>
<name>A0ABW0YZW7_9ACTN</name>
<keyword evidence="3" id="KW-0378">Hydrolase</keyword>
<dbReference type="EMBL" id="JBHSPB010000006">
    <property type="protein sequence ID" value="MFC5720784.1"/>
    <property type="molecule type" value="Genomic_DNA"/>
</dbReference>
<evidence type="ECO:0000259" key="2">
    <source>
        <dbReference type="Pfam" id="PF00144"/>
    </source>
</evidence>
<dbReference type="SUPFAM" id="SSF56601">
    <property type="entry name" value="beta-lactamase/transpeptidase-like"/>
    <property type="match status" value="1"/>
</dbReference>
<feature type="signal peptide" evidence="1">
    <location>
        <begin position="1"/>
        <end position="31"/>
    </location>
</feature>
<keyword evidence="1" id="KW-0732">Signal</keyword>
<proteinExistence type="predicted"/>
<gene>
    <name evidence="3" type="ORF">ACFP1Z_11470</name>
</gene>
<dbReference type="Gene3D" id="3.40.710.10">
    <property type="entry name" value="DD-peptidase/beta-lactamase superfamily"/>
    <property type="match status" value="1"/>
</dbReference>
<sequence length="392" mass="41697">MPRPAWARPIAALATLAAVAALTATAPTAAAARPAPPAPDLPGVRAALRHVVDAGAPGAFAVIRDHGARERQESSAVGRADLDGTPMNPAWRFRAGSVTKMFTTVLVLRLAEQGRIDLDRPLRDYLPRGLLPEERQLTARQAMQHRAGLYDHADDLLGGPGEETTEVFDARVRHAVHDPRDLVALSVAHGPQFPPGTDYAYSNTGFVLMGLAVEHLTGRPYAEVLREEILAPLRLRQTSFVVPEESIDGPHITGYLTPDGHGRPLLDATEQTASWIWSAGAVISTAADLDRFLTALLTGTLLTDGSLRQMTAVLPTAHPKVRYGLGLRELALSCGPVLGHSGVVQGYQNQTFATPDGTRTVVTFANASNNDAITEGLKSALEPAFCGRPPGG</sequence>
<dbReference type="InterPro" id="IPR050491">
    <property type="entry name" value="AmpC-like"/>
</dbReference>
<feature type="domain" description="Beta-lactamase-related" evidence="2">
    <location>
        <begin position="45"/>
        <end position="370"/>
    </location>
</feature>
<dbReference type="Proteomes" id="UP001596083">
    <property type="component" value="Unassembled WGS sequence"/>
</dbReference>
<dbReference type="GO" id="GO:0016787">
    <property type="term" value="F:hydrolase activity"/>
    <property type="evidence" value="ECO:0007669"/>
    <property type="project" value="UniProtKB-KW"/>
</dbReference>
<feature type="chain" id="PRO_5045850087" evidence="1">
    <location>
        <begin position="32"/>
        <end position="392"/>
    </location>
</feature>
<dbReference type="Pfam" id="PF00144">
    <property type="entry name" value="Beta-lactamase"/>
    <property type="match status" value="1"/>
</dbReference>
<dbReference type="PANTHER" id="PTHR46825:SF7">
    <property type="entry name" value="D-ALANYL-D-ALANINE CARBOXYPEPTIDASE"/>
    <property type="match status" value="1"/>
</dbReference>
<evidence type="ECO:0000313" key="4">
    <source>
        <dbReference type="Proteomes" id="UP001596083"/>
    </source>
</evidence>
<comment type="caution">
    <text evidence="3">The sequence shown here is derived from an EMBL/GenBank/DDBJ whole genome shotgun (WGS) entry which is preliminary data.</text>
</comment>
<organism evidence="3 4">
    <name type="scientific">Streptomyces gamaensis</name>
    <dbReference type="NCBI Taxonomy" id="1763542"/>
    <lineage>
        <taxon>Bacteria</taxon>
        <taxon>Bacillati</taxon>
        <taxon>Actinomycetota</taxon>
        <taxon>Actinomycetes</taxon>
        <taxon>Kitasatosporales</taxon>
        <taxon>Streptomycetaceae</taxon>
        <taxon>Streptomyces</taxon>
    </lineage>
</organism>
<dbReference type="InterPro" id="IPR001466">
    <property type="entry name" value="Beta-lactam-related"/>
</dbReference>
<evidence type="ECO:0000256" key="1">
    <source>
        <dbReference type="SAM" id="SignalP"/>
    </source>
</evidence>
<protein>
    <submittedName>
        <fullName evidence="3">Serine hydrolase domain-containing protein</fullName>
        <ecNumber evidence="3">3.-.-.-</ecNumber>
    </submittedName>
</protein>
<accession>A0ABW0YZW7</accession>
<reference evidence="4" key="1">
    <citation type="journal article" date="2019" name="Int. J. Syst. Evol. Microbiol.">
        <title>The Global Catalogue of Microorganisms (GCM) 10K type strain sequencing project: providing services to taxonomists for standard genome sequencing and annotation.</title>
        <authorList>
            <consortium name="The Broad Institute Genomics Platform"/>
            <consortium name="The Broad Institute Genome Sequencing Center for Infectious Disease"/>
            <person name="Wu L."/>
            <person name="Ma J."/>
        </authorList>
    </citation>
    <scope>NUCLEOTIDE SEQUENCE [LARGE SCALE GENOMIC DNA]</scope>
    <source>
        <strain evidence="4">CGMCC 4.7304</strain>
    </source>
</reference>
<dbReference type="EC" id="3.-.-.-" evidence="3"/>
<keyword evidence="4" id="KW-1185">Reference proteome</keyword>